<comment type="caution">
    <text evidence="1">The sequence shown here is derived from an EMBL/GenBank/DDBJ whole genome shotgun (WGS) entry which is preliminary data.</text>
</comment>
<dbReference type="EMBL" id="CM037154">
    <property type="protein sequence ID" value="KAH7860231.1"/>
    <property type="molecule type" value="Genomic_DNA"/>
</dbReference>
<protein>
    <submittedName>
        <fullName evidence="1">Uncharacterized protein</fullName>
    </submittedName>
</protein>
<evidence type="ECO:0000313" key="2">
    <source>
        <dbReference type="Proteomes" id="UP000828048"/>
    </source>
</evidence>
<evidence type="ECO:0000313" key="1">
    <source>
        <dbReference type="EMBL" id="KAH7860231.1"/>
    </source>
</evidence>
<sequence length="1534" mass="169301">MLFSKEIEGLHDDGFQGSINDRRIFSEVFFGNDHDRTSKRCLVTGAINFDCDYSRQADKFCSNSENSAITSQVDSCNAKDDSREYSAFLMRKDHEGNGKRIKLSDDNLSCCRHYSEAILNSSTSLKRIVSNMSESDSKFVCNSVTCRIVESSSHSVTSSCYLLRRPMETSSRINLSGRNVCNGRLSSLDGSKKKVGSARKAIASPVSQESFATKILVTSAPAGAAKSSKIHKLARAKILSNRTSKKDPRPLLRSHVQSLLRAAGWEIGSHTRLDRNKGSKLTYLSPQGGKPMPEFYKAWTLCGQSLFASRSVIVEEEGKRWSNTTDFWSDLSTTLSKIDEELSNSETTAALAHQWCLLDPFASIVLIEKKWGRLRAGEVVKARRTLLLDTSAKDDGILSLENVDGIGNSSLVRESTLTNSYGSYPVCDKYCGNEISENCGQLHSGAVKAVKGVSVYLPDKKCAHFRDTVSGIGTRHGEISGNKRVGQDLNSVRAFGADGTCDYTSSWLFDVPVTVGKLDIKLGVSELVSTHRDGGTSFQGGDSYRSEHDGAMASDSDETLSMKSSEGGRRSFCNDKAENQLKQSLDNHLNCRNEGISQFNDQDSRVPLSTCLDSVSFRHPLVKDSRLVVSHDAEFKQHAGLIGKVHRQSIDASRFEMNVASSVPDAILKRKEFKKSKKKSKRKLATFRQNDMLSLLTNKAEGHEIDNSHDNIQSRSGEVRECLIPTNVRSGRSCEKARFRKACRGSKKLIKFSHDDTDESSRQDMKSEERETINETGSTTCQLKDDDLLISAVIKTKTFKSTTKESTTSKKCYKTEAFRKRKSQKGRCRLLPRSMVKGGKQMEGKWPIFGVRTVLSWLIASGVISLKEVIQFRNLKDESVVKDGLVTRDGILCKCCNKTVSVSEFKSHAGFRLNRPCVNLVMESGKPFTLCQLEAWSTEYKARKNATQAVQVDEMDQNDDSCGLCGDGGELICCDNCPSTFHQACLYAKELPEGNWYCSNCTCQICGDVVHDKEASKSPGSLKCLQCENKYHKACLKGEGPYRQLASDSWFCGESCQEVYLGLQSRIGLVNLLSDGFSWTLLRCIYGDQRVHSAQRFVALKAECNSKLAVALTIMEECFLPMVDPRTGIDMIPHVVYNWGSEFARLNYHGFYTMVLEKDDVLMSVASIRIHGVTVAEMPLIATCSLYRRQGMCRRLMNSIQEMLKSLKVEKLVISAIPSLVETWTLGFGFQHLEDGERRSLSSINLMVFPGTVWLKKLIFENQETSQRGGLGHATPLSSDDPTETVACSEGGPTSDFTRKTDGSPPLEEDAAQTATVHSFTRQSDESRSDDPTKTVACSEGGLTGDCTRETDGSPPLEDAPGHNFTRPSNESCSDDPTKTVSCSEGGPTGDFTRQTDGSPPLEEDAAQTATGHKFTRPSDGIPPSETAAQTATRHAGGSDIQVETGQDGDWAECFSKLSWEGAGRTVAESQLEMVCGVESVVTYDKKELRLDEPSQICQLEMVCGVESLVMYDEKELTLEEQSEKAGMLQDSDK</sequence>
<name>A0ACB7Z357_9ERIC</name>
<dbReference type="Proteomes" id="UP000828048">
    <property type="component" value="Chromosome 4"/>
</dbReference>
<organism evidence="1 2">
    <name type="scientific">Vaccinium darrowii</name>
    <dbReference type="NCBI Taxonomy" id="229202"/>
    <lineage>
        <taxon>Eukaryota</taxon>
        <taxon>Viridiplantae</taxon>
        <taxon>Streptophyta</taxon>
        <taxon>Embryophyta</taxon>
        <taxon>Tracheophyta</taxon>
        <taxon>Spermatophyta</taxon>
        <taxon>Magnoliopsida</taxon>
        <taxon>eudicotyledons</taxon>
        <taxon>Gunneridae</taxon>
        <taxon>Pentapetalae</taxon>
        <taxon>asterids</taxon>
        <taxon>Ericales</taxon>
        <taxon>Ericaceae</taxon>
        <taxon>Vaccinioideae</taxon>
        <taxon>Vaccinieae</taxon>
        <taxon>Vaccinium</taxon>
    </lineage>
</organism>
<keyword evidence="2" id="KW-1185">Reference proteome</keyword>
<reference evidence="1 2" key="1">
    <citation type="journal article" date="2021" name="Hortic Res">
        <title>High-quality reference genome and annotation aids understanding of berry development for evergreen blueberry (Vaccinium darrowii).</title>
        <authorList>
            <person name="Yu J."/>
            <person name="Hulse-Kemp A.M."/>
            <person name="Babiker E."/>
            <person name="Staton M."/>
        </authorList>
    </citation>
    <scope>NUCLEOTIDE SEQUENCE [LARGE SCALE GENOMIC DNA]</scope>
    <source>
        <strain evidence="2">cv. NJ 8807/NJ 8810</strain>
        <tissue evidence="1">Young leaf</tissue>
    </source>
</reference>
<proteinExistence type="predicted"/>
<gene>
    <name evidence="1" type="ORF">Vadar_011047</name>
</gene>
<accession>A0ACB7Z357</accession>